<dbReference type="Proteomes" id="UP000789920">
    <property type="component" value="Unassembled WGS sequence"/>
</dbReference>
<proteinExistence type="predicted"/>
<evidence type="ECO:0000313" key="2">
    <source>
        <dbReference type="Proteomes" id="UP000789920"/>
    </source>
</evidence>
<dbReference type="EMBL" id="CAJVQC010027690">
    <property type="protein sequence ID" value="CAG8737180.1"/>
    <property type="molecule type" value="Genomic_DNA"/>
</dbReference>
<reference evidence="1" key="1">
    <citation type="submission" date="2021-06" db="EMBL/GenBank/DDBJ databases">
        <authorList>
            <person name="Kallberg Y."/>
            <person name="Tangrot J."/>
            <person name="Rosling A."/>
        </authorList>
    </citation>
    <scope>NUCLEOTIDE SEQUENCE</scope>
    <source>
        <strain evidence="1">MA461A</strain>
    </source>
</reference>
<keyword evidence="2" id="KW-1185">Reference proteome</keyword>
<sequence length="150" mass="17154">MKCFEEEHTNIIDLYQSIPGKISFALDCWTSTNIYSFLAITGHWITQDWELQSSLIDFVNISGPHSGENLCNAFVKSCNKLEILSKLFAITSDNATNNDTLMKYLEDIYRSKNILFDANKFHCHCIAHILNLVVQDILKHLKADNVQAKK</sequence>
<organism evidence="1 2">
    <name type="scientific">Racocetra persica</name>
    <dbReference type="NCBI Taxonomy" id="160502"/>
    <lineage>
        <taxon>Eukaryota</taxon>
        <taxon>Fungi</taxon>
        <taxon>Fungi incertae sedis</taxon>
        <taxon>Mucoromycota</taxon>
        <taxon>Glomeromycotina</taxon>
        <taxon>Glomeromycetes</taxon>
        <taxon>Diversisporales</taxon>
        <taxon>Gigasporaceae</taxon>
        <taxon>Racocetra</taxon>
    </lineage>
</organism>
<gene>
    <name evidence="1" type="ORF">RPERSI_LOCUS12776</name>
</gene>
<protein>
    <submittedName>
        <fullName evidence="1">27045_t:CDS:1</fullName>
    </submittedName>
</protein>
<name>A0ACA9Q869_9GLOM</name>
<comment type="caution">
    <text evidence="1">The sequence shown here is derived from an EMBL/GenBank/DDBJ whole genome shotgun (WGS) entry which is preliminary data.</text>
</comment>
<accession>A0ACA9Q869</accession>
<evidence type="ECO:0000313" key="1">
    <source>
        <dbReference type="EMBL" id="CAG8737180.1"/>
    </source>
</evidence>